<dbReference type="FunFam" id="2.60.260.20:FF:000005">
    <property type="entry name" value="Chaperone protein dnaJ 1, mitochondrial"/>
    <property type="match status" value="1"/>
</dbReference>
<evidence type="ECO:0000256" key="2">
    <source>
        <dbReference type="ARBA" id="ARBA00022737"/>
    </source>
</evidence>
<reference evidence="9" key="1">
    <citation type="submission" date="2014-03" db="EMBL/GenBank/DDBJ databases">
        <authorList>
            <person name="Aksoy S."/>
            <person name="Warren W."/>
            <person name="Wilson R.K."/>
        </authorList>
    </citation>
    <scope>NUCLEOTIDE SEQUENCE [LARGE SCALE GENOMIC DNA]</scope>
    <source>
        <strain evidence="9">IAEA</strain>
    </source>
</reference>
<proteinExistence type="predicted"/>
<dbReference type="EnsemblMetazoa" id="GBRI004999-RA">
    <property type="protein sequence ID" value="GBRI004999-PA"/>
    <property type="gene ID" value="GBRI004999"/>
</dbReference>
<evidence type="ECO:0000256" key="1">
    <source>
        <dbReference type="ARBA" id="ARBA00022723"/>
    </source>
</evidence>
<dbReference type="InterPro" id="IPR036869">
    <property type="entry name" value="J_dom_sf"/>
</dbReference>
<organism evidence="8 9">
    <name type="scientific">Glossina brevipalpis</name>
    <dbReference type="NCBI Taxonomy" id="37001"/>
    <lineage>
        <taxon>Eukaryota</taxon>
        <taxon>Metazoa</taxon>
        <taxon>Ecdysozoa</taxon>
        <taxon>Arthropoda</taxon>
        <taxon>Hexapoda</taxon>
        <taxon>Insecta</taxon>
        <taxon>Pterygota</taxon>
        <taxon>Neoptera</taxon>
        <taxon>Endopterygota</taxon>
        <taxon>Diptera</taxon>
        <taxon>Brachycera</taxon>
        <taxon>Muscomorpha</taxon>
        <taxon>Hippoboscoidea</taxon>
        <taxon>Glossinidae</taxon>
        <taxon>Glossina</taxon>
    </lineage>
</organism>
<dbReference type="PANTHER" id="PTHR44145">
    <property type="entry name" value="DNAJ HOMOLOG SUBFAMILY A MEMBER 3, MITOCHONDRIAL"/>
    <property type="match status" value="1"/>
</dbReference>
<dbReference type="CDD" id="cd10747">
    <property type="entry name" value="DnaJ_C"/>
    <property type="match status" value="1"/>
</dbReference>
<sequence>MEKLLKPSILLQNILNCRKTSYAFLMHQFKAKKPMYYPDRQQETKRMQEQLQNQLVAERNEKKNIPRDQCYKILCVPKDATTSQIKAAYYALAKRYHPDASKGRQQLSLSKRFQEILNAYRCLVNQAKRQENDISESDNYKIPKKEQQKTQPQIVKSASHLLHPKEKQSIPRPILTTMKGNFPSAKNKEDLLKMAKIDPNLELTFLEAVHGLKKVIDLKFLKKCPSCNGKSQRGAGHTNSEQSNGKRYVNRIQCVTCDTCDTCGYVLDATKITVQIPAGIKSGDIVSVENPRTKQRLNYRIQVKESDYYARIGNNVLTDMYITISEAILGGTFKVRGIYETLELKVEPGTESHTQFKLAGKGIKARDGKGDHLVTVKVQIPRQLSVKQRQLILALAKTEEPTYQRSA</sequence>
<dbReference type="GO" id="GO:0007005">
    <property type="term" value="P:mitochondrion organization"/>
    <property type="evidence" value="ECO:0007669"/>
    <property type="project" value="TreeGrafter"/>
</dbReference>
<evidence type="ECO:0000313" key="8">
    <source>
        <dbReference type="EnsemblMetazoa" id="GBRI004999-PA"/>
    </source>
</evidence>
<dbReference type="PANTHER" id="PTHR44145:SF3">
    <property type="entry name" value="DNAJ HOMOLOG SUBFAMILY A MEMBER 3, MITOCHONDRIAL"/>
    <property type="match status" value="1"/>
</dbReference>
<dbReference type="InterPro" id="IPR001623">
    <property type="entry name" value="DnaJ_domain"/>
</dbReference>
<dbReference type="CDD" id="cd06257">
    <property type="entry name" value="DnaJ"/>
    <property type="match status" value="1"/>
</dbReference>
<dbReference type="AlphaFoldDB" id="A0A1A9W3E2"/>
<evidence type="ECO:0000256" key="6">
    <source>
        <dbReference type="SAM" id="MobiDB-lite"/>
    </source>
</evidence>
<accession>A0A1A9W3E2</accession>
<name>A0A1A9W3E2_9MUSC</name>
<dbReference type="GO" id="GO:0051082">
    <property type="term" value="F:unfolded protein binding"/>
    <property type="evidence" value="ECO:0007669"/>
    <property type="project" value="InterPro"/>
</dbReference>
<dbReference type="InterPro" id="IPR051938">
    <property type="entry name" value="Apopto_cytoskel_mod"/>
</dbReference>
<keyword evidence="5" id="KW-0143">Chaperone</keyword>
<evidence type="ECO:0000259" key="7">
    <source>
        <dbReference type="PROSITE" id="PS50076"/>
    </source>
</evidence>
<dbReference type="Pfam" id="PF01556">
    <property type="entry name" value="DnaJ_C"/>
    <property type="match status" value="1"/>
</dbReference>
<dbReference type="SUPFAM" id="SSF46565">
    <property type="entry name" value="Chaperone J-domain"/>
    <property type="match status" value="1"/>
</dbReference>
<feature type="region of interest" description="Disordered" evidence="6">
    <location>
        <begin position="134"/>
        <end position="172"/>
    </location>
</feature>
<dbReference type="SMART" id="SM00271">
    <property type="entry name" value="DnaJ"/>
    <property type="match status" value="1"/>
</dbReference>
<dbReference type="Proteomes" id="UP000091820">
    <property type="component" value="Unassembled WGS sequence"/>
</dbReference>
<evidence type="ECO:0000256" key="5">
    <source>
        <dbReference type="ARBA" id="ARBA00023186"/>
    </source>
</evidence>
<dbReference type="InterPro" id="IPR002939">
    <property type="entry name" value="DnaJ_C"/>
</dbReference>
<dbReference type="InterPro" id="IPR008971">
    <property type="entry name" value="HSP40/DnaJ_pept-bd"/>
</dbReference>
<protein>
    <recommendedName>
        <fullName evidence="7">J domain-containing protein</fullName>
    </recommendedName>
</protein>
<dbReference type="GO" id="GO:0005739">
    <property type="term" value="C:mitochondrion"/>
    <property type="evidence" value="ECO:0007669"/>
    <property type="project" value="TreeGrafter"/>
</dbReference>
<reference evidence="8" key="2">
    <citation type="submission" date="2020-05" db="UniProtKB">
        <authorList>
            <consortium name="EnsemblMetazoa"/>
        </authorList>
    </citation>
    <scope>IDENTIFICATION</scope>
    <source>
        <strain evidence="8">IAEA</strain>
    </source>
</reference>
<feature type="compositionally biased region" description="Basic and acidic residues" evidence="6">
    <location>
        <begin position="134"/>
        <end position="148"/>
    </location>
</feature>
<dbReference type="STRING" id="37001.A0A1A9W3E2"/>
<keyword evidence="4" id="KW-0862">Zinc</keyword>
<keyword evidence="2" id="KW-0677">Repeat</keyword>
<keyword evidence="9" id="KW-1185">Reference proteome</keyword>
<feature type="domain" description="J" evidence="7">
    <location>
        <begin position="69"/>
        <end position="136"/>
    </location>
</feature>
<dbReference type="VEuPathDB" id="VectorBase:GBRI004999"/>
<dbReference type="GO" id="GO:0006457">
    <property type="term" value="P:protein folding"/>
    <property type="evidence" value="ECO:0007669"/>
    <property type="project" value="InterPro"/>
</dbReference>
<evidence type="ECO:0000256" key="3">
    <source>
        <dbReference type="ARBA" id="ARBA00022771"/>
    </source>
</evidence>
<evidence type="ECO:0000256" key="4">
    <source>
        <dbReference type="ARBA" id="ARBA00022833"/>
    </source>
</evidence>
<dbReference type="GO" id="GO:0008270">
    <property type="term" value="F:zinc ion binding"/>
    <property type="evidence" value="ECO:0007669"/>
    <property type="project" value="UniProtKB-KW"/>
</dbReference>
<dbReference type="Gene3D" id="1.10.287.110">
    <property type="entry name" value="DnaJ domain"/>
    <property type="match status" value="1"/>
</dbReference>
<keyword evidence="1" id="KW-0479">Metal-binding</keyword>
<evidence type="ECO:0000313" key="9">
    <source>
        <dbReference type="Proteomes" id="UP000091820"/>
    </source>
</evidence>
<dbReference type="Gene3D" id="2.60.260.20">
    <property type="entry name" value="Urease metallochaperone UreE, N-terminal domain"/>
    <property type="match status" value="1"/>
</dbReference>
<dbReference type="GO" id="GO:0043066">
    <property type="term" value="P:negative regulation of apoptotic process"/>
    <property type="evidence" value="ECO:0007669"/>
    <property type="project" value="TreeGrafter"/>
</dbReference>
<dbReference type="PRINTS" id="PR00625">
    <property type="entry name" value="JDOMAIN"/>
</dbReference>
<keyword evidence="3" id="KW-0863">Zinc-finger</keyword>
<dbReference type="PROSITE" id="PS50076">
    <property type="entry name" value="DNAJ_2"/>
    <property type="match status" value="1"/>
</dbReference>
<dbReference type="Pfam" id="PF00226">
    <property type="entry name" value="DnaJ"/>
    <property type="match status" value="1"/>
</dbReference>
<dbReference type="SUPFAM" id="SSF49493">
    <property type="entry name" value="HSP40/DnaJ peptide-binding domain"/>
    <property type="match status" value="2"/>
</dbReference>